<reference evidence="2 3" key="1">
    <citation type="journal article" date="2021" name="MBio">
        <title>A New Model Trypanosomatid, Novymonas esmeraldas: Genomic Perception of Its 'Candidatus Pandoraea novymonadis' Endosymbiont.</title>
        <authorList>
            <person name="Zakharova A."/>
            <person name="Saura A."/>
            <person name="Butenko A."/>
            <person name="Podesvova L."/>
            <person name="Warmusova S."/>
            <person name="Kostygov A.Y."/>
            <person name="Nenarokova A."/>
            <person name="Lukes J."/>
            <person name="Opperdoes F.R."/>
            <person name="Yurchenko V."/>
        </authorList>
    </citation>
    <scope>NUCLEOTIDE SEQUENCE [LARGE SCALE GENOMIC DNA]</scope>
    <source>
        <strain evidence="2 3">E262AT.01</strain>
    </source>
</reference>
<sequence length="177" mass="19581">MFELNRTWRVKLYGPTTSTKSLCVTAWGMKDGCNTARYYNRDFTHTFCYRVRVNFKLVEAFCIMTIGFMSLGLIMGILAVFHKVSKGATGAVGTFAMVLCIIPWGIVAGMYHQKPCCETNGWNTDNKVTICTGNNTRLGAEDVPPFKTMGKFGAGFGLIVASWAIQVIALVFAFVPF</sequence>
<dbReference type="Proteomes" id="UP001430356">
    <property type="component" value="Unassembled WGS sequence"/>
</dbReference>
<comment type="caution">
    <text evidence="2">The sequence shown here is derived from an EMBL/GenBank/DDBJ whole genome shotgun (WGS) entry which is preliminary data.</text>
</comment>
<keyword evidence="1" id="KW-0472">Membrane</keyword>
<proteinExistence type="predicted"/>
<dbReference type="EMBL" id="JAECZO010000002">
    <property type="protein sequence ID" value="KAK7199849.1"/>
    <property type="molecule type" value="Genomic_DNA"/>
</dbReference>
<feature type="transmembrane region" description="Helical" evidence="1">
    <location>
        <begin position="87"/>
        <end position="107"/>
    </location>
</feature>
<evidence type="ECO:0000313" key="3">
    <source>
        <dbReference type="Proteomes" id="UP001430356"/>
    </source>
</evidence>
<name>A0AAW0F2L1_9TRYP</name>
<feature type="transmembrane region" description="Helical" evidence="1">
    <location>
        <begin position="154"/>
        <end position="175"/>
    </location>
</feature>
<gene>
    <name evidence="2" type="ORF">NESM_000032700</name>
</gene>
<organism evidence="2 3">
    <name type="scientific">Novymonas esmeraldas</name>
    <dbReference type="NCBI Taxonomy" id="1808958"/>
    <lineage>
        <taxon>Eukaryota</taxon>
        <taxon>Discoba</taxon>
        <taxon>Euglenozoa</taxon>
        <taxon>Kinetoplastea</taxon>
        <taxon>Metakinetoplastina</taxon>
        <taxon>Trypanosomatida</taxon>
        <taxon>Trypanosomatidae</taxon>
        <taxon>Novymonas</taxon>
    </lineage>
</organism>
<evidence type="ECO:0000256" key="1">
    <source>
        <dbReference type="SAM" id="Phobius"/>
    </source>
</evidence>
<feature type="transmembrane region" description="Helical" evidence="1">
    <location>
        <begin position="60"/>
        <end position="81"/>
    </location>
</feature>
<dbReference type="PANTHER" id="PTHR33297:SF4">
    <property type="entry name" value="AMASTIN"/>
    <property type="match status" value="1"/>
</dbReference>
<protein>
    <submittedName>
        <fullName evidence="2">Amastin surface glycoprotein</fullName>
    </submittedName>
</protein>
<accession>A0AAW0F2L1</accession>
<keyword evidence="3" id="KW-1185">Reference proteome</keyword>
<keyword evidence="1" id="KW-1133">Transmembrane helix</keyword>
<evidence type="ECO:0000313" key="2">
    <source>
        <dbReference type="EMBL" id="KAK7199849.1"/>
    </source>
</evidence>
<dbReference type="AlphaFoldDB" id="A0AAW0F2L1"/>
<dbReference type="PANTHER" id="PTHR33297">
    <property type="entry name" value="AMASTIN-LIKE SURFACE PROTEIN-LIKE PROTEIN-RELATED"/>
    <property type="match status" value="1"/>
</dbReference>
<dbReference type="InterPro" id="IPR009944">
    <property type="entry name" value="Amastin"/>
</dbReference>
<keyword evidence="1" id="KW-0812">Transmembrane</keyword>
<dbReference type="Pfam" id="PF07344">
    <property type="entry name" value="Amastin"/>
    <property type="match status" value="1"/>
</dbReference>